<keyword evidence="2" id="KW-0645">Protease</keyword>
<accession>E4T2P2</accession>
<dbReference type="InterPro" id="IPR007863">
    <property type="entry name" value="Peptidase_M16_C"/>
</dbReference>
<keyword evidence="4" id="KW-0862">Zinc</keyword>
<evidence type="ECO:0000256" key="5">
    <source>
        <dbReference type="ARBA" id="ARBA00023049"/>
    </source>
</evidence>
<feature type="domain" description="Peptidase M16 N-terminal" evidence="6">
    <location>
        <begin position="66"/>
        <end position="188"/>
    </location>
</feature>
<dbReference type="SUPFAM" id="SSF63411">
    <property type="entry name" value="LuxS/MPP-like metallohydrolase"/>
    <property type="match status" value="4"/>
</dbReference>
<proteinExistence type="inferred from homology"/>
<dbReference type="EMBL" id="CP002345">
    <property type="protein sequence ID" value="ADQ78986.1"/>
    <property type="molecule type" value="Genomic_DNA"/>
</dbReference>
<dbReference type="AlphaFoldDB" id="E4T2P2"/>
<gene>
    <name evidence="8" type="ordered locus">Palpr_0832</name>
</gene>
<protein>
    <submittedName>
        <fullName evidence="8">Peptidase M16 domain protein</fullName>
    </submittedName>
</protein>
<dbReference type="STRING" id="694427.Palpr_0832"/>
<name>E4T2P2_PALPW</name>
<evidence type="ECO:0000259" key="7">
    <source>
        <dbReference type="Pfam" id="PF05193"/>
    </source>
</evidence>
<evidence type="ECO:0000256" key="3">
    <source>
        <dbReference type="ARBA" id="ARBA00022801"/>
    </source>
</evidence>
<dbReference type="Pfam" id="PF05193">
    <property type="entry name" value="Peptidase_M16_C"/>
    <property type="match status" value="2"/>
</dbReference>
<dbReference type="Proteomes" id="UP000008718">
    <property type="component" value="Chromosome"/>
</dbReference>
<reference key="1">
    <citation type="submission" date="2010-11" db="EMBL/GenBank/DDBJ databases">
        <title>The complete genome of Paludibacter propionicigenes DSM 17365.</title>
        <authorList>
            <consortium name="US DOE Joint Genome Institute (JGI-PGF)"/>
            <person name="Lucas S."/>
            <person name="Copeland A."/>
            <person name="Lapidus A."/>
            <person name="Bruce D."/>
            <person name="Goodwin L."/>
            <person name="Pitluck S."/>
            <person name="Kyrpides N."/>
            <person name="Mavromatis K."/>
            <person name="Ivanova N."/>
            <person name="Munk A.C."/>
            <person name="Brettin T."/>
            <person name="Detter J.C."/>
            <person name="Han C."/>
            <person name="Tapia R."/>
            <person name="Land M."/>
            <person name="Hauser L."/>
            <person name="Markowitz V."/>
            <person name="Cheng J.-F."/>
            <person name="Hugenholtz P."/>
            <person name="Woyke T."/>
            <person name="Wu D."/>
            <person name="Gronow S."/>
            <person name="Wellnitz S."/>
            <person name="Brambilla E."/>
            <person name="Klenk H.-P."/>
            <person name="Eisen J.A."/>
        </authorList>
    </citation>
    <scope>NUCLEOTIDE SEQUENCE</scope>
    <source>
        <strain>WB4</strain>
    </source>
</reference>
<keyword evidence="5" id="KW-0482">Metalloprotease</keyword>
<dbReference type="Pfam" id="PF00675">
    <property type="entry name" value="Peptidase_M16"/>
    <property type="match status" value="1"/>
</dbReference>
<sequence length="961" mass="109942">MYLHLLDTISKTIKMKLLKILPFVLLLSPMSLLAQSFVYSPDEVIPVDAKTIKKTLDNGFTYYIRQNKAQENKVELRLVINAGSILETEKQQGLGHFLEHMSFNGTESFPNAELIKTLEGMGVRFGKDLNAYTSFDETIYYLPIPSDKVNVGLTVLKDWAMNLTLSEKEIERERGVVLEELRLGKKASTRIREKYLPVLLAGSLYPLRLPIGKEEVLKHFTSDELRNYYKKWHRPDLMAIMVIGDINPTEIEKEIIQKFGVYKMPENSEPRPVNPVPDHKETKVVVATDPEISGCSVEISYKHKPQKTITQQDYVEHKIYHALYSSMINDRLKELQETETPPFSEAESGYSNYFREVDTYSSYARCAPSKILNAFHSLIVENERVKRYGFTNNELERAKMKLLSRYERWYNERGKTASDLFADEYQVNYLSGEPIPGIEYEYELVKKTLPGIRTTDLNSLVAYYMTDNNRVVVVTGPESASISYPDKKEFLTLLAQVGAEKIKPYREDKVVKELMSSKPKAGTIISERSIPETGLIEWKLSNGATVVFKKTDFKNNQVLFRATSNGGFSNYNAKDDMSALYATKIQDKSGVNGINNTQLKRLMAGKDLSLTQSLVLYNESMSGKYGLKDSEAFFQLLYLYQTAPYFNKNAFKRLMNEEKTEYAKLLDDPSSYFNYQVEQLMNNGNPRRNRWPVKENLDQVDFNRAAAIYKARFGSVTGFTYVFVGNVDIDSIKPLVLTYIGGLPGNKKKQGYAEQNFTSLLGPATYTFKKGTEDKAEVSIKFVKRAIWDKQKAYAYSAFIELLKTRLYESLRREMSGVYGVKVSGKVNQNHEPEASLSLSFGTNTASYEALYKRAILEVKRLMSDGPTSEELERVKEKMRVTLATDIKENASWLLDIYYAYRYGDTVMTIEERKQTIEQLNSEKVKEAANEYIDPDKALKFILLPEINTTSSSHLPEQQKN</sequence>
<organism evidence="8 9">
    <name type="scientific">Paludibacter propionicigenes (strain DSM 17365 / JCM 13257 / WB4)</name>
    <dbReference type="NCBI Taxonomy" id="694427"/>
    <lineage>
        <taxon>Bacteria</taxon>
        <taxon>Pseudomonadati</taxon>
        <taxon>Bacteroidota</taxon>
        <taxon>Bacteroidia</taxon>
        <taxon>Bacteroidales</taxon>
        <taxon>Paludibacteraceae</taxon>
        <taxon>Paludibacter</taxon>
    </lineage>
</organism>
<feature type="domain" description="Peptidase M16 C-terminal" evidence="7">
    <location>
        <begin position="220"/>
        <end position="402"/>
    </location>
</feature>
<reference evidence="8 9" key="2">
    <citation type="journal article" date="2011" name="Stand. Genomic Sci.">
        <title>Complete genome sequence of Paludibacter propionicigenes type strain (WB4).</title>
        <authorList>
            <person name="Gronow S."/>
            <person name="Munk C."/>
            <person name="Lapidus A."/>
            <person name="Nolan M."/>
            <person name="Lucas S."/>
            <person name="Hammon N."/>
            <person name="Deshpande S."/>
            <person name="Cheng J.F."/>
            <person name="Tapia R."/>
            <person name="Han C."/>
            <person name="Goodwin L."/>
            <person name="Pitluck S."/>
            <person name="Liolios K."/>
            <person name="Ivanova N."/>
            <person name="Mavromatis K."/>
            <person name="Mikhailova N."/>
            <person name="Pati A."/>
            <person name="Chen A."/>
            <person name="Palaniappan K."/>
            <person name="Land M."/>
            <person name="Hauser L."/>
            <person name="Chang Y.J."/>
            <person name="Jeffries C.D."/>
            <person name="Brambilla E."/>
            <person name="Rohde M."/>
            <person name="Goker M."/>
            <person name="Detter J.C."/>
            <person name="Woyke T."/>
            <person name="Bristow J."/>
            <person name="Eisen J.A."/>
            <person name="Markowitz V."/>
            <person name="Hugenholtz P."/>
            <person name="Kyrpides N.C."/>
            <person name="Klenk H.P."/>
        </authorList>
    </citation>
    <scope>NUCLEOTIDE SEQUENCE [LARGE SCALE GENOMIC DNA]</scope>
    <source>
        <strain evidence="9">DSM 17365 / JCM 13257 / WB4</strain>
    </source>
</reference>
<dbReference type="KEGG" id="ppn:Palpr_0832"/>
<keyword evidence="3" id="KW-0378">Hydrolase</keyword>
<dbReference type="InterPro" id="IPR050626">
    <property type="entry name" value="Peptidase_M16"/>
</dbReference>
<evidence type="ECO:0000256" key="4">
    <source>
        <dbReference type="ARBA" id="ARBA00022833"/>
    </source>
</evidence>
<evidence type="ECO:0000313" key="8">
    <source>
        <dbReference type="EMBL" id="ADQ78986.1"/>
    </source>
</evidence>
<dbReference type="PANTHER" id="PTHR43690:SF34">
    <property type="entry name" value="ZINC PROTEASE PQQL-LIKE"/>
    <property type="match status" value="1"/>
</dbReference>
<comment type="similarity">
    <text evidence="1">Belongs to the peptidase M16 family.</text>
</comment>
<evidence type="ECO:0000259" key="6">
    <source>
        <dbReference type="Pfam" id="PF00675"/>
    </source>
</evidence>
<dbReference type="InterPro" id="IPR011249">
    <property type="entry name" value="Metalloenz_LuxS/M16"/>
</dbReference>
<dbReference type="Gene3D" id="3.30.830.10">
    <property type="entry name" value="Metalloenzyme, LuxS/M16 peptidase-like"/>
    <property type="match status" value="4"/>
</dbReference>
<feature type="domain" description="Peptidase M16 C-terminal" evidence="7">
    <location>
        <begin position="719"/>
        <end position="878"/>
    </location>
</feature>
<dbReference type="InterPro" id="IPR011765">
    <property type="entry name" value="Pept_M16_N"/>
</dbReference>
<dbReference type="eggNOG" id="COG0612">
    <property type="taxonomic scope" value="Bacteria"/>
</dbReference>
<keyword evidence="9" id="KW-1185">Reference proteome</keyword>
<dbReference type="OrthoDB" id="9811314at2"/>
<evidence type="ECO:0000256" key="2">
    <source>
        <dbReference type="ARBA" id="ARBA00022670"/>
    </source>
</evidence>
<evidence type="ECO:0000313" key="9">
    <source>
        <dbReference type="Proteomes" id="UP000008718"/>
    </source>
</evidence>
<evidence type="ECO:0000256" key="1">
    <source>
        <dbReference type="ARBA" id="ARBA00007261"/>
    </source>
</evidence>
<dbReference type="GO" id="GO:0006508">
    <property type="term" value="P:proteolysis"/>
    <property type="evidence" value="ECO:0007669"/>
    <property type="project" value="UniProtKB-KW"/>
</dbReference>
<dbReference type="PANTHER" id="PTHR43690">
    <property type="entry name" value="NARDILYSIN"/>
    <property type="match status" value="1"/>
</dbReference>
<dbReference type="GO" id="GO:0008237">
    <property type="term" value="F:metallopeptidase activity"/>
    <property type="evidence" value="ECO:0007669"/>
    <property type="project" value="UniProtKB-KW"/>
</dbReference>
<dbReference type="HOGENOM" id="CLU_008156_0_0_10"/>
<dbReference type="GO" id="GO:0046872">
    <property type="term" value="F:metal ion binding"/>
    <property type="evidence" value="ECO:0007669"/>
    <property type="project" value="InterPro"/>
</dbReference>